<keyword evidence="2" id="KW-0489">Methyltransferase</keyword>
<name>A0A3S9A8H3_9BACL</name>
<keyword evidence="2" id="KW-0808">Transferase</keyword>
<dbReference type="Gene3D" id="3.40.50.150">
    <property type="entry name" value="Vaccinia Virus protein VP39"/>
    <property type="match status" value="1"/>
</dbReference>
<evidence type="ECO:0000259" key="1">
    <source>
        <dbReference type="Pfam" id="PF13649"/>
    </source>
</evidence>
<dbReference type="GO" id="GO:0032259">
    <property type="term" value="P:methylation"/>
    <property type="evidence" value="ECO:0007669"/>
    <property type="project" value="UniProtKB-KW"/>
</dbReference>
<dbReference type="KEGG" id="palb:EJC50_21865"/>
<evidence type="ECO:0000313" key="3">
    <source>
        <dbReference type="Proteomes" id="UP000272528"/>
    </source>
</evidence>
<dbReference type="InterPro" id="IPR029063">
    <property type="entry name" value="SAM-dependent_MTases_sf"/>
</dbReference>
<dbReference type="OrthoDB" id="9804312at2"/>
<dbReference type="PANTHER" id="PTHR43591">
    <property type="entry name" value="METHYLTRANSFERASE"/>
    <property type="match status" value="1"/>
</dbReference>
<keyword evidence="3" id="KW-1185">Reference proteome</keyword>
<dbReference type="SUPFAM" id="SSF53335">
    <property type="entry name" value="S-adenosyl-L-methionine-dependent methyltransferases"/>
    <property type="match status" value="1"/>
</dbReference>
<organism evidence="2 3">
    <name type="scientific">Paenibacillus albus</name>
    <dbReference type="NCBI Taxonomy" id="2495582"/>
    <lineage>
        <taxon>Bacteria</taxon>
        <taxon>Bacillati</taxon>
        <taxon>Bacillota</taxon>
        <taxon>Bacilli</taxon>
        <taxon>Bacillales</taxon>
        <taxon>Paenibacillaceae</taxon>
        <taxon>Paenibacillus</taxon>
    </lineage>
</organism>
<proteinExistence type="predicted"/>
<dbReference type="AlphaFoldDB" id="A0A3S9A8H3"/>
<dbReference type="Proteomes" id="UP000272528">
    <property type="component" value="Chromosome"/>
</dbReference>
<reference evidence="3" key="1">
    <citation type="submission" date="2018-12" db="EMBL/GenBank/DDBJ databases">
        <title>Genome sequence of Peanibacillus sp.</title>
        <authorList>
            <person name="Subramani G."/>
            <person name="Srinivasan S."/>
            <person name="Kim M.K."/>
        </authorList>
    </citation>
    <scope>NUCLEOTIDE SEQUENCE [LARGE SCALE GENOMIC DNA]</scope>
    <source>
        <strain evidence="3">18JY67-1</strain>
    </source>
</reference>
<feature type="domain" description="Methyltransferase" evidence="1">
    <location>
        <begin position="54"/>
        <end position="147"/>
    </location>
</feature>
<accession>A0A3S9A8H3</accession>
<sequence length="277" mass="31264">MEAVNLLNENQNIQRPQIWHYGLVARAHVELWTAIGPEAAYYKNLIETSGQPALDLGCGGGRLLLFMLKAGLDVDGCDFSEDMLAVCQEQAAKHSLSPRLYAQAIHELDLPRRYKTIFACGVIGLGGNPRLTMQAMQRCYEHLRPGGTFAFNYAVRWNEPGAWLARLPEYRRAEPGEWPVSSERQPLADGTELELASRTLKTDPLENVAIRQLRARLWQEGVLIKEEVHTQVVEDFTKNELVLMLERAGFSDIRICGDFSDEPATADHKDLIFICRK</sequence>
<evidence type="ECO:0000313" key="2">
    <source>
        <dbReference type="EMBL" id="AZN42032.1"/>
    </source>
</evidence>
<dbReference type="Pfam" id="PF13649">
    <property type="entry name" value="Methyltransf_25"/>
    <property type="match status" value="1"/>
</dbReference>
<dbReference type="InterPro" id="IPR041698">
    <property type="entry name" value="Methyltransf_25"/>
</dbReference>
<dbReference type="EMBL" id="CP034437">
    <property type="protein sequence ID" value="AZN42032.1"/>
    <property type="molecule type" value="Genomic_DNA"/>
</dbReference>
<gene>
    <name evidence="2" type="ORF">EJC50_21865</name>
</gene>
<dbReference type="GO" id="GO:0008168">
    <property type="term" value="F:methyltransferase activity"/>
    <property type="evidence" value="ECO:0007669"/>
    <property type="project" value="UniProtKB-KW"/>
</dbReference>
<protein>
    <submittedName>
        <fullName evidence="2">Class I SAM-dependent methyltransferase</fullName>
    </submittedName>
</protein>